<keyword evidence="1" id="KW-0999">Mitochondrion inner membrane</keyword>
<comment type="function">
    <text evidence="1">Component of the MICOS complex, a large protein complex of the mitochondrial inner membrane that plays crucial roles in the maintenance of crista junctions, inner membrane architecture, and formation of contact sites to the outer membrane.</text>
</comment>
<comment type="subcellular location">
    <subcellularLocation>
        <location evidence="1">Mitochondrion inner membrane</location>
    </subcellularLocation>
</comment>
<dbReference type="EMBL" id="KZ989794">
    <property type="protein sequence ID" value="RKP25326.1"/>
    <property type="molecule type" value="Genomic_DNA"/>
</dbReference>
<protein>
    <recommendedName>
        <fullName evidence="1">MICOS complex subunit</fullName>
    </recommendedName>
</protein>
<keyword evidence="1" id="KW-0472">Membrane</keyword>
<accession>A0A4P9YYY4</accession>
<feature type="region of interest" description="Disordered" evidence="2">
    <location>
        <begin position="303"/>
        <end position="327"/>
    </location>
</feature>
<evidence type="ECO:0000313" key="3">
    <source>
        <dbReference type="EMBL" id="RKP25326.1"/>
    </source>
</evidence>
<dbReference type="Pfam" id="PF09769">
    <property type="entry name" value="ApoO"/>
    <property type="match status" value="1"/>
</dbReference>
<dbReference type="GO" id="GO:0042407">
    <property type="term" value="P:cristae formation"/>
    <property type="evidence" value="ECO:0007669"/>
    <property type="project" value="InterPro"/>
</dbReference>
<name>A0A4P9YYY4_9FUNG</name>
<dbReference type="Proteomes" id="UP000278143">
    <property type="component" value="Unassembled WGS sequence"/>
</dbReference>
<dbReference type="PANTHER" id="PTHR28268">
    <property type="entry name" value="MICOS SUBUNIT MIC26"/>
    <property type="match status" value="1"/>
</dbReference>
<dbReference type="Gene3D" id="1.20.120.20">
    <property type="entry name" value="Apolipoprotein"/>
    <property type="match status" value="1"/>
</dbReference>
<dbReference type="AlphaFoldDB" id="A0A4P9YYY4"/>
<gene>
    <name evidence="3" type="ORF">SYNPS1DRAFT_22693</name>
</gene>
<keyword evidence="1" id="KW-0496">Mitochondrion</keyword>
<dbReference type="InterPro" id="IPR033181">
    <property type="entry name" value="Mic26_fungi"/>
</dbReference>
<sequence length="327" mass="36223">MHPAVHAQERREKLGIYDEPVATHVDQTPQPSRLQLLLGEAREKATNISHDATTQSKQFVDKVIDAEKEVERTVRKVHARDEPMMPNLLYIGLAGLAGSILASRRSVLARIFFPPIAALGAAFYFMPKTTQSSLGLLRETADSPEVRDTVRRHVPAVLDSSDRARETVAQGVNQVGRLRQDIEQTVGSGVARARREIDGMEHRVRNSLGGVSGGISERASQLGEEARKQAEEARQQADHVSGWLRARGEQLPADEQLPAKNEALRERVAAGIDDAKQVVGDAVKQVQEQGREAADWVQTKVEEGREKLQQQRAEHSLRADESTRRPT</sequence>
<comment type="subunit">
    <text evidence="1">Component of the mitochondrial contact site and cristae organizing system (MICOS) complex.</text>
</comment>
<dbReference type="GO" id="GO:0061617">
    <property type="term" value="C:MICOS complex"/>
    <property type="evidence" value="ECO:0007669"/>
    <property type="project" value="UniProtKB-UniRule"/>
</dbReference>
<keyword evidence="4" id="KW-1185">Reference proteome</keyword>
<reference evidence="4" key="1">
    <citation type="journal article" date="2018" name="Nat. Microbiol.">
        <title>Leveraging single-cell genomics to expand the fungal tree of life.</title>
        <authorList>
            <person name="Ahrendt S.R."/>
            <person name="Quandt C.A."/>
            <person name="Ciobanu D."/>
            <person name="Clum A."/>
            <person name="Salamov A."/>
            <person name="Andreopoulos B."/>
            <person name="Cheng J.F."/>
            <person name="Woyke T."/>
            <person name="Pelin A."/>
            <person name="Henrissat B."/>
            <person name="Reynolds N.K."/>
            <person name="Benny G.L."/>
            <person name="Smith M.E."/>
            <person name="James T.Y."/>
            <person name="Grigoriev I.V."/>
        </authorList>
    </citation>
    <scope>NUCLEOTIDE SEQUENCE [LARGE SCALE GENOMIC DNA]</scope>
    <source>
        <strain evidence="4">Benny S71-1</strain>
    </source>
</reference>
<dbReference type="SUPFAM" id="SSF58113">
    <property type="entry name" value="Apolipoprotein A-I"/>
    <property type="match status" value="1"/>
</dbReference>
<organism evidence="3 4">
    <name type="scientific">Syncephalis pseudoplumigaleata</name>
    <dbReference type="NCBI Taxonomy" id="1712513"/>
    <lineage>
        <taxon>Eukaryota</taxon>
        <taxon>Fungi</taxon>
        <taxon>Fungi incertae sedis</taxon>
        <taxon>Zoopagomycota</taxon>
        <taxon>Zoopagomycotina</taxon>
        <taxon>Zoopagomycetes</taxon>
        <taxon>Zoopagales</taxon>
        <taxon>Piptocephalidaceae</taxon>
        <taxon>Syncephalis</taxon>
    </lineage>
</organism>
<dbReference type="OrthoDB" id="2399148at2759"/>
<dbReference type="GO" id="GO:0044284">
    <property type="term" value="C:mitochondrial crista junction"/>
    <property type="evidence" value="ECO:0007669"/>
    <property type="project" value="TreeGrafter"/>
</dbReference>
<proteinExistence type="predicted"/>
<evidence type="ECO:0000256" key="1">
    <source>
        <dbReference type="RuleBase" id="RU363021"/>
    </source>
</evidence>
<evidence type="ECO:0000256" key="2">
    <source>
        <dbReference type="SAM" id="MobiDB-lite"/>
    </source>
</evidence>
<dbReference type="InterPro" id="IPR019166">
    <property type="entry name" value="MIC26/MIC27"/>
</dbReference>
<dbReference type="PANTHER" id="PTHR28268:SF1">
    <property type="entry name" value="MICOS SUBUNIT MIC26"/>
    <property type="match status" value="1"/>
</dbReference>
<evidence type="ECO:0000313" key="4">
    <source>
        <dbReference type="Proteomes" id="UP000278143"/>
    </source>
</evidence>